<accession>B9S151</accession>
<sequence length="71" mass="8217">MSLKSVPLESIYDTHLGIEKDSNMPWASSFVNYSRNCVRLVVFFRVILLRSENVHCRNHKEVSSCEGSRED</sequence>
<dbReference type="Proteomes" id="UP000008311">
    <property type="component" value="Unassembled WGS sequence"/>
</dbReference>
<evidence type="ECO:0000313" key="1">
    <source>
        <dbReference type="EMBL" id="EEF42693.1"/>
    </source>
</evidence>
<gene>
    <name evidence="1" type="ORF">RCOM_0633830</name>
</gene>
<reference evidence="2" key="1">
    <citation type="journal article" date="2010" name="Nat. Biotechnol.">
        <title>Draft genome sequence of the oilseed species Ricinus communis.</title>
        <authorList>
            <person name="Chan A.P."/>
            <person name="Crabtree J."/>
            <person name="Zhao Q."/>
            <person name="Lorenzi H."/>
            <person name="Orvis J."/>
            <person name="Puiu D."/>
            <person name="Melake-Berhan A."/>
            <person name="Jones K.M."/>
            <person name="Redman J."/>
            <person name="Chen G."/>
            <person name="Cahoon E.B."/>
            <person name="Gedil M."/>
            <person name="Stanke M."/>
            <person name="Haas B.J."/>
            <person name="Wortman J.R."/>
            <person name="Fraser-Liggett C.M."/>
            <person name="Ravel J."/>
            <person name="Rabinowicz P.D."/>
        </authorList>
    </citation>
    <scope>NUCLEOTIDE SEQUENCE [LARGE SCALE GENOMIC DNA]</scope>
    <source>
        <strain evidence="2">cv. Hale</strain>
    </source>
</reference>
<evidence type="ECO:0000313" key="2">
    <source>
        <dbReference type="Proteomes" id="UP000008311"/>
    </source>
</evidence>
<proteinExistence type="predicted"/>
<dbReference type="InParanoid" id="B9S151"/>
<name>B9S151_RICCO</name>
<dbReference type="EMBL" id="EQ973842">
    <property type="protein sequence ID" value="EEF42693.1"/>
    <property type="molecule type" value="Genomic_DNA"/>
</dbReference>
<keyword evidence="2" id="KW-1185">Reference proteome</keyword>
<organism evidence="1 2">
    <name type="scientific">Ricinus communis</name>
    <name type="common">Castor bean</name>
    <dbReference type="NCBI Taxonomy" id="3988"/>
    <lineage>
        <taxon>Eukaryota</taxon>
        <taxon>Viridiplantae</taxon>
        <taxon>Streptophyta</taxon>
        <taxon>Embryophyta</taxon>
        <taxon>Tracheophyta</taxon>
        <taxon>Spermatophyta</taxon>
        <taxon>Magnoliopsida</taxon>
        <taxon>eudicotyledons</taxon>
        <taxon>Gunneridae</taxon>
        <taxon>Pentapetalae</taxon>
        <taxon>rosids</taxon>
        <taxon>fabids</taxon>
        <taxon>Malpighiales</taxon>
        <taxon>Euphorbiaceae</taxon>
        <taxon>Acalyphoideae</taxon>
        <taxon>Acalypheae</taxon>
        <taxon>Ricinus</taxon>
    </lineage>
</organism>
<protein>
    <submittedName>
        <fullName evidence="1">Uncharacterized protein</fullName>
    </submittedName>
</protein>
<dbReference type="AlphaFoldDB" id="B9S151"/>